<sequence>MSDITSRPAPLSGLRILELGHFIAAPFCTRVLADLGAEVIKVEPPGRGDPVRAWGQTPEGQSTSVWWSVHGRNKKSVSINLKDPAGIDLVRRLVGEVDAVVENFKPGQLAKWGLGPDDIAAANSDAVLVQISGFGQTGPGRDRAAFGLIGEAVGGIRHLTGYPPAVTDLPPVRTGISIGDSIAGLYGAIGLLAAIFEKRVARAGEDLPNRRVDVALTDSVLSLMEGCLPEYGYFGSVRQPHGSSLPTTAPSNAYPSRDRKWFLIGANSDSLFARLCRAMDRVALTDDPRFIDNQARVRNAEALDQEISAWTFTKTIDELEAAMKEVDVPSSRIYTVADIAADPQFRARGMIQDVADPRLGKVLHPGAVPDMGGDAGATVRWTGPEVGAHTDEILEGLLGMTATDIDRLRGAGTI</sequence>
<dbReference type="InterPro" id="IPR044855">
    <property type="entry name" value="CoA-Trfase_III_dom3_sf"/>
</dbReference>
<evidence type="ECO:0000313" key="2">
    <source>
        <dbReference type="EMBL" id="MBP5858373.1"/>
    </source>
</evidence>
<protein>
    <submittedName>
        <fullName evidence="2">CoA transferase</fullName>
    </submittedName>
</protein>
<dbReference type="InterPro" id="IPR023606">
    <property type="entry name" value="CoA-Trfase_III_dom_1_sf"/>
</dbReference>
<dbReference type="PANTHER" id="PTHR48207">
    <property type="entry name" value="SUCCINATE--HYDROXYMETHYLGLUTARATE COA-TRANSFERASE"/>
    <property type="match status" value="1"/>
</dbReference>
<organism evidence="2 3">
    <name type="scientific">Marivibrio halodurans</name>
    <dbReference type="NCBI Taxonomy" id="2039722"/>
    <lineage>
        <taxon>Bacteria</taxon>
        <taxon>Pseudomonadati</taxon>
        <taxon>Pseudomonadota</taxon>
        <taxon>Alphaproteobacteria</taxon>
        <taxon>Rhodospirillales</taxon>
        <taxon>Rhodospirillaceae</taxon>
        <taxon>Marivibrio</taxon>
    </lineage>
</organism>
<proteinExistence type="predicted"/>
<accession>A0A8J7S4G0</accession>
<dbReference type="InterPro" id="IPR050483">
    <property type="entry name" value="CoA-transferase_III_domain"/>
</dbReference>
<name>A0A8J7S4G0_9PROT</name>
<dbReference type="InterPro" id="IPR003673">
    <property type="entry name" value="CoA-Trfase_fam_III"/>
</dbReference>
<dbReference type="EMBL" id="JAGMWN010000007">
    <property type="protein sequence ID" value="MBP5858373.1"/>
    <property type="molecule type" value="Genomic_DNA"/>
</dbReference>
<evidence type="ECO:0000256" key="1">
    <source>
        <dbReference type="ARBA" id="ARBA00022679"/>
    </source>
</evidence>
<keyword evidence="3" id="KW-1185">Reference proteome</keyword>
<keyword evidence="1 2" id="KW-0808">Transferase</keyword>
<dbReference type="GO" id="GO:0008410">
    <property type="term" value="F:CoA-transferase activity"/>
    <property type="evidence" value="ECO:0007669"/>
    <property type="project" value="TreeGrafter"/>
</dbReference>
<gene>
    <name evidence="2" type="ORF">KAJ83_15230</name>
</gene>
<dbReference type="RefSeq" id="WP_210682955.1">
    <property type="nucleotide sequence ID" value="NZ_JAGMWN010000007.1"/>
</dbReference>
<reference evidence="2" key="1">
    <citation type="submission" date="2021-04" db="EMBL/GenBank/DDBJ databases">
        <authorList>
            <person name="Zhang D.-C."/>
        </authorList>
    </citation>
    <scope>NUCLEOTIDE SEQUENCE</scope>
    <source>
        <strain evidence="2">CGMCC 1.15697</strain>
    </source>
</reference>
<dbReference type="Gene3D" id="3.30.1540.10">
    <property type="entry name" value="formyl-coa transferase, domain 3"/>
    <property type="match status" value="1"/>
</dbReference>
<dbReference type="Pfam" id="PF02515">
    <property type="entry name" value="CoA_transf_3"/>
    <property type="match status" value="1"/>
</dbReference>
<evidence type="ECO:0000313" key="3">
    <source>
        <dbReference type="Proteomes" id="UP000672602"/>
    </source>
</evidence>
<dbReference type="PANTHER" id="PTHR48207:SF3">
    <property type="entry name" value="SUCCINATE--HYDROXYMETHYLGLUTARATE COA-TRANSFERASE"/>
    <property type="match status" value="1"/>
</dbReference>
<dbReference type="Proteomes" id="UP000672602">
    <property type="component" value="Unassembled WGS sequence"/>
</dbReference>
<comment type="caution">
    <text evidence="2">The sequence shown here is derived from an EMBL/GenBank/DDBJ whole genome shotgun (WGS) entry which is preliminary data.</text>
</comment>
<dbReference type="AlphaFoldDB" id="A0A8J7S4G0"/>
<dbReference type="Gene3D" id="3.40.50.10540">
    <property type="entry name" value="Crotonobetainyl-coa:carnitine coa-transferase, domain 1"/>
    <property type="match status" value="1"/>
</dbReference>
<dbReference type="SUPFAM" id="SSF89796">
    <property type="entry name" value="CoA-transferase family III (CaiB/BaiF)"/>
    <property type="match status" value="1"/>
</dbReference>